<accession>A0ACB9EJW4</accession>
<keyword evidence="2" id="KW-1185">Reference proteome</keyword>
<evidence type="ECO:0000313" key="2">
    <source>
        <dbReference type="Proteomes" id="UP001055879"/>
    </source>
</evidence>
<dbReference type="EMBL" id="CM042048">
    <property type="protein sequence ID" value="KAI3759127.1"/>
    <property type="molecule type" value="Genomic_DNA"/>
</dbReference>
<dbReference type="Proteomes" id="UP001055879">
    <property type="component" value="Linkage Group LG02"/>
</dbReference>
<sequence length="114" mass="12870">MKGYEFPRFNNLSQISNPPSQFRVQSLINNLEDWESSRTSGILDHYAISINGHRRTLISGPLLLRKVVRTSIAGAKFDFTDSEVCSQGSLYIRSRSTYLPLDLHSKKPEPSADV</sequence>
<gene>
    <name evidence="1" type="ORF">L6452_06702</name>
</gene>
<protein>
    <submittedName>
        <fullName evidence="1">Uncharacterized protein</fullName>
    </submittedName>
</protein>
<organism evidence="1 2">
    <name type="scientific">Arctium lappa</name>
    <name type="common">Greater burdock</name>
    <name type="synonym">Lappa major</name>
    <dbReference type="NCBI Taxonomy" id="4217"/>
    <lineage>
        <taxon>Eukaryota</taxon>
        <taxon>Viridiplantae</taxon>
        <taxon>Streptophyta</taxon>
        <taxon>Embryophyta</taxon>
        <taxon>Tracheophyta</taxon>
        <taxon>Spermatophyta</taxon>
        <taxon>Magnoliopsida</taxon>
        <taxon>eudicotyledons</taxon>
        <taxon>Gunneridae</taxon>
        <taxon>Pentapetalae</taxon>
        <taxon>asterids</taxon>
        <taxon>campanulids</taxon>
        <taxon>Asterales</taxon>
        <taxon>Asteraceae</taxon>
        <taxon>Carduoideae</taxon>
        <taxon>Cardueae</taxon>
        <taxon>Arctiinae</taxon>
        <taxon>Arctium</taxon>
    </lineage>
</organism>
<proteinExistence type="predicted"/>
<evidence type="ECO:0000313" key="1">
    <source>
        <dbReference type="EMBL" id="KAI3759127.1"/>
    </source>
</evidence>
<reference evidence="1 2" key="2">
    <citation type="journal article" date="2022" name="Mol. Ecol. Resour.">
        <title>The genomes of chicory, endive, great burdock and yacon provide insights into Asteraceae paleo-polyploidization history and plant inulin production.</title>
        <authorList>
            <person name="Fan W."/>
            <person name="Wang S."/>
            <person name="Wang H."/>
            <person name="Wang A."/>
            <person name="Jiang F."/>
            <person name="Liu H."/>
            <person name="Zhao H."/>
            <person name="Xu D."/>
            <person name="Zhang Y."/>
        </authorList>
    </citation>
    <scope>NUCLEOTIDE SEQUENCE [LARGE SCALE GENOMIC DNA]</scope>
    <source>
        <strain evidence="2">cv. Niubang</strain>
    </source>
</reference>
<reference evidence="2" key="1">
    <citation type="journal article" date="2022" name="Mol. Ecol. Resour.">
        <title>The genomes of chicory, endive, great burdock and yacon provide insights into Asteraceae palaeo-polyploidization history and plant inulin production.</title>
        <authorList>
            <person name="Fan W."/>
            <person name="Wang S."/>
            <person name="Wang H."/>
            <person name="Wang A."/>
            <person name="Jiang F."/>
            <person name="Liu H."/>
            <person name="Zhao H."/>
            <person name="Xu D."/>
            <person name="Zhang Y."/>
        </authorList>
    </citation>
    <scope>NUCLEOTIDE SEQUENCE [LARGE SCALE GENOMIC DNA]</scope>
    <source>
        <strain evidence="2">cv. Niubang</strain>
    </source>
</reference>
<name>A0ACB9EJW4_ARCLA</name>
<comment type="caution">
    <text evidence="1">The sequence shown here is derived from an EMBL/GenBank/DDBJ whole genome shotgun (WGS) entry which is preliminary data.</text>
</comment>